<sequence>MAENPAPTLLANRYEIAAVLGEGGMGQVLLVKDTSTGKDMAMKILRPDLAKAGDRNWGQVLQQEFWTMTRLRHPRTVEAFDYGLLPDGTPYFTMEAVNGTDLLDLAPLEASQIVDLLAPICDAIGYIHSQGFIHGDLKPANLRMTPSGDIKLMDYGLMERAGLNGGTIRGTPYYVAPEVVRGGPVDQRADLYSLGALAYHLLTGRPPFDGASAVDVFKKHLHEIPHPPSGFTHCPPDLEEIILKLLSKDPVDRYQYAADVAQALGREAHAGKPLILAASFVGREAELQRLRECFNALGSGIPGVLVSGDAGMGKSRLLGEFRVQIQLAEVPHAAGVCYEQNEAPYGPWISILRQVVSLSRYHAPETLEAQASVLASLLPELGTATPSLEPKEEALRLGGAIAELIYAVAEHAESLVIFLEDIHWLDPRSEDLLAYLLRSAGTRPLMIVATSRSSAGEKPYGDYLELMSLA</sequence>
<gene>
    <name evidence="8" type="ORF">FJZ00_05770</name>
</gene>
<feature type="domain" description="Protein kinase" evidence="7">
    <location>
        <begin position="14"/>
        <end position="275"/>
    </location>
</feature>
<keyword evidence="2" id="KW-0808">Transferase</keyword>
<dbReference type="Proteomes" id="UP000703893">
    <property type="component" value="Unassembled WGS sequence"/>
</dbReference>
<dbReference type="Gene3D" id="3.40.50.300">
    <property type="entry name" value="P-loop containing nucleotide triphosphate hydrolases"/>
    <property type="match status" value="1"/>
</dbReference>
<dbReference type="SMART" id="SM00220">
    <property type="entry name" value="S_TKc"/>
    <property type="match status" value="1"/>
</dbReference>
<evidence type="ECO:0000256" key="6">
    <source>
        <dbReference type="PROSITE-ProRule" id="PRU10141"/>
    </source>
</evidence>
<name>A0A938BIS9_9BACT</name>
<dbReference type="AlphaFoldDB" id="A0A938BIS9"/>
<dbReference type="EC" id="2.7.11.1" evidence="1"/>
<reference evidence="8 9" key="1">
    <citation type="submission" date="2019-03" db="EMBL/GenBank/DDBJ databases">
        <title>Lake Tanganyika Metagenome-Assembled Genomes (MAGs).</title>
        <authorList>
            <person name="Tran P."/>
        </authorList>
    </citation>
    <scope>NUCLEOTIDE SEQUENCE [LARGE SCALE GENOMIC DNA]</scope>
    <source>
        <strain evidence="8">K_DeepCast_65m_m2_236</strain>
    </source>
</reference>
<dbReference type="Pfam" id="PF00069">
    <property type="entry name" value="Pkinase"/>
    <property type="match status" value="1"/>
</dbReference>
<dbReference type="InterPro" id="IPR027417">
    <property type="entry name" value="P-loop_NTPase"/>
</dbReference>
<dbReference type="PANTHER" id="PTHR43289">
    <property type="entry name" value="MITOGEN-ACTIVATED PROTEIN KINASE KINASE KINASE 20-RELATED"/>
    <property type="match status" value="1"/>
</dbReference>
<evidence type="ECO:0000256" key="5">
    <source>
        <dbReference type="ARBA" id="ARBA00022840"/>
    </source>
</evidence>
<dbReference type="CDD" id="cd14014">
    <property type="entry name" value="STKc_PknB_like"/>
    <property type="match status" value="1"/>
</dbReference>
<feature type="binding site" evidence="6">
    <location>
        <position position="43"/>
    </location>
    <ligand>
        <name>ATP</name>
        <dbReference type="ChEBI" id="CHEBI:30616"/>
    </ligand>
</feature>
<evidence type="ECO:0000256" key="3">
    <source>
        <dbReference type="ARBA" id="ARBA00022741"/>
    </source>
</evidence>
<dbReference type="Gene3D" id="3.30.200.20">
    <property type="entry name" value="Phosphorylase Kinase, domain 1"/>
    <property type="match status" value="1"/>
</dbReference>
<evidence type="ECO:0000259" key="7">
    <source>
        <dbReference type="PROSITE" id="PS50011"/>
    </source>
</evidence>
<evidence type="ECO:0000256" key="1">
    <source>
        <dbReference type="ARBA" id="ARBA00012513"/>
    </source>
</evidence>
<dbReference type="GO" id="GO:0005524">
    <property type="term" value="F:ATP binding"/>
    <property type="evidence" value="ECO:0007669"/>
    <property type="project" value="UniProtKB-UniRule"/>
</dbReference>
<evidence type="ECO:0000256" key="4">
    <source>
        <dbReference type="ARBA" id="ARBA00022777"/>
    </source>
</evidence>
<dbReference type="GO" id="GO:0004674">
    <property type="term" value="F:protein serine/threonine kinase activity"/>
    <property type="evidence" value="ECO:0007669"/>
    <property type="project" value="UniProtKB-EC"/>
</dbReference>
<dbReference type="InterPro" id="IPR000719">
    <property type="entry name" value="Prot_kinase_dom"/>
</dbReference>
<dbReference type="Gene3D" id="1.10.510.10">
    <property type="entry name" value="Transferase(Phosphotransferase) domain 1"/>
    <property type="match status" value="1"/>
</dbReference>
<feature type="non-terminal residue" evidence="8">
    <location>
        <position position="470"/>
    </location>
</feature>
<organism evidence="8 9">
    <name type="scientific">Candidatus Tanganyikabacteria bacterium</name>
    <dbReference type="NCBI Taxonomy" id="2961651"/>
    <lineage>
        <taxon>Bacteria</taxon>
        <taxon>Bacillati</taxon>
        <taxon>Candidatus Sericytochromatia</taxon>
        <taxon>Candidatus Tanganyikabacteria</taxon>
    </lineage>
</organism>
<dbReference type="InterPro" id="IPR041664">
    <property type="entry name" value="AAA_16"/>
</dbReference>
<evidence type="ECO:0000313" key="8">
    <source>
        <dbReference type="EMBL" id="MBM3274637.1"/>
    </source>
</evidence>
<dbReference type="PANTHER" id="PTHR43289:SF6">
    <property type="entry name" value="SERINE_THREONINE-PROTEIN KINASE NEKL-3"/>
    <property type="match status" value="1"/>
</dbReference>
<dbReference type="EMBL" id="VGJX01000279">
    <property type="protein sequence ID" value="MBM3274637.1"/>
    <property type="molecule type" value="Genomic_DNA"/>
</dbReference>
<evidence type="ECO:0000256" key="2">
    <source>
        <dbReference type="ARBA" id="ARBA00022679"/>
    </source>
</evidence>
<evidence type="ECO:0000313" key="9">
    <source>
        <dbReference type="Proteomes" id="UP000703893"/>
    </source>
</evidence>
<dbReference type="SUPFAM" id="SSF52540">
    <property type="entry name" value="P-loop containing nucleoside triphosphate hydrolases"/>
    <property type="match status" value="1"/>
</dbReference>
<dbReference type="PROSITE" id="PS50011">
    <property type="entry name" value="PROTEIN_KINASE_DOM"/>
    <property type="match status" value="1"/>
</dbReference>
<dbReference type="InterPro" id="IPR011009">
    <property type="entry name" value="Kinase-like_dom_sf"/>
</dbReference>
<keyword evidence="4 8" id="KW-0418">Kinase</keyword>
<dbReference type="PROSITE" id="PS00107">
    <property type="entry name" value="PROTEIN_KINASE_ATP"/>
    <property type="match status" value="1"/>
</dbReference>
<accession>A0A938BIS9</accession>
<keyword evidence="5 6" id="KW-0067">ATP-binding</keyword>
<proteinExistence type="predicted"/>
<protein>
    <recommendedName>
        <fullName evidence="1">non-specific serine/threonine protein kinase</fullName>
        <ecNumber evidence="1">2.7.11.1</ecNumber>
    </recommendedName>
</protein>
<comment type="caution">
    <text evidence="8">The sequence shown here is derived from an EMBL/GenBank/DDBJ whole genome shotgun (WGS) entry which is preliminary data.</text>
</comment>
<dbReference type="SUPFAM" id="SSF56112">
    <property type="entry name" value="Protein kinase-like (PK-like)"/>
    <property type="match status" value="1"/>
</dbReference>
<keyword evidence="3 6" id="KW-0547">Nucleotide-binding</keyword>
<dbReference type="Pfam" id="PF13191">
    <property type="entry name" value="AAA_16"/>
    <property type="match status" value="1"/>
</dbReference>
<dbReference type="InterPro" id="IPR017441">
    <property type="entry name" value="Protein_kinase_ATP_BS"/>
</dbReference>